<sequence length="148" mass="16300">MPRGGKRIELPPKPCQNPDCDALFHRGADQTTTQYSRQKFCSTECREKAGPPIRQRRDICGKSLHPMVGDNILHTGNGGRRCRACNADRDATRRDRQPGARSGGRTIRRGPRRAAPAPAPVVQVDGPRWRPAGFTPEPSTWHAGQVAS</sequence>
<evidence type="ECO:0000313" key="3">
    <source>
        <dbReference type="EMBL" id="MBW0132611.1"/>
    </source>
</evidence>
<dbReference type="RefSeq" id="WP_218596182.1">
    <property type="nucleotide sequence ID" value="NZ_JADQDE010000005.1"/>
</dbReference>
<proteinExistence type="predicted"/>
<dbReference type="EMBL" id="JADQDF010000003">
    <property type="protein sequence ID" value="MBW0132611.1"/>
    <property type="molecule type" value="Genomic_DNA"/>
</dbReference>
<dbReference type="Proteomes" id="UP000694300">
    <property type="component" value="Unassembled WGS sequence"/>
</dbReference>
<evidence type="ECO:0000313" key="2">
    <source>
        <dbReference type="EMBL" id="MBW0131222.1"/>
    </source>
</evidence>
<reference evidence="3 4" key="1">
    <citation type="submission" date="2020-11" db="EMBL/GenBank/DDBJ databases">
        <title>Pseudonocardia abyssalis sp. nov. and Pseudonocardia oceani sp. nov., description and phylogenomic analysis of two novel actinomycetes isolated from the deep Southern Ocean.</title>
        <authorList>
            <person name="Parra J."/>
        </authorList>
    </citation>
    <scope>NUCLEOTIDE SEQUENCE [LARGE SCALE GENOMIC DNA]</scope>
    <source>
        <strain evidence="3">KRD-185</strain>
        <strain evidence="4">KRD185</strain>
    </source>
</reference>
<protein>
    <submittedName>
        <fullName evidence="3">Uncharacterized protein</fullName>
    </submittedName>
</protein>
<evidence type="ECO:0000256" key="1">
    <source>
        <dbReference type="SAM" id="MobiDB-lite"/>
    </source>
</evidence>
<evidence type="ECO:0000313" key="4">
    <source>
        <dbReference type="Proteomes" id="UP000694300"/>
    </source>
</evidence>
<feature type="compositionally biased region" description="Basic and acidic residues" evidence="1">
    <location>
        <begin position="86"/>
        <end position="98"/>
    </location>
</feature>
<keyword evidence="4" id="KW-1185">Reference proteome</keyword>
<name>A0ABS6UKY8_9PSEU</name>
<gene>
    <name evidence="2" type="ORF">I4I82_26580</name>
    <name evidence="3" type="ORF">I4I82_33730</name>
</gene>
<dbReference type="EMBL" id="JADQDF010000001">
    <property type="protein sequence ID" value="MBW0131222.1"/>
    <property type="molecule type" value="Genomic_DNA"/>
</dbReference>
<comment type="caution">
    <text evidence="3">The sequence shown here is derived from an EMBL/GenBank/DDBJ whole genome shotgun (WGS) entry which is preliminary data.</text>
</comment>
<accession>A0ABS6UKY8</accession>
<organism evidence="3 4">
    <name type="scientific">Pseudonocardia oceani</name>
    <dbReference type="NCBI Taxonomy" id="2792013"/>
    <lineage>
        <taxon>Bacteria</taxon>
        <taxon>Bacillati</taxon>
        <taxon>Actinomycetota</taxon>
        <taxon>Actinomycetes</taxon>
        <taxon>Pseudonocardiales</taxon>
        <taxon>Pseudonocardiaceae</taxon>
        <taxon>Pseudonocardia</taxon>
    </lineage>
</organism>
<feature type="region of interest" description="Disordered" evidence="1">
    <location>
        <begin position="86"/>
        <end position="148"/>
    </location>
</feature>